<dbReference type="EMBL" id="JXRR01000010">
    <property type="protein sequence ID" value="KIL49096.1"/>
    <property type="molecule type" value="Genomic_DNA"/>
</dbReference>
<proteinExistence type="predicted"/>
<keyword evidence="2" id="KW-1185">Reference proteome</keyword>
<evidence type="ECO:0000313" key="2">
    <source>
        <dbReference type="Proteomes" id="UP000031972"/>
    </source>
</evidence>
<protein>
    <submittedName>
        <fullName evidence="1">Uncharacterized protein</fullName>
    </submittedName>
</protein>
<name>A0A0C2VXF4_9BACL</name>
<dbReference type="Proteomes" id="UP000031972">
    <property type="component" value="Unassembled WGS sequence"/>
</dbReference>
<evidence type="ECO:0000313" key="1">
    <source>
        <dbReference type="EMBL" id="KIL49096.1"/>
    </source>
</evidence>
<accession>A0A0C2VXF4</accession>
<comment type="caution">
    <text evidence="1">The sequence shown here is derived from an EMBL/GenBank/DDBJ whole genome shotgun (WGS) entry which is preliminary data.</text>
</comment>
<organism evidence="1 2">
    <name type="scientific">Jeotgalibacillus campisalis</name>
    <dbReference type="NCBI Taxonomy" id="220754"/>
    <lineage>
        <taxon>Bacteria</taxon>
        <taxon>Bacillati</taxon>
        <taxon>Bacillota</taxon>
        <taxon>Bacilli</taxon>
        <taxon>Bacillales</taxon>
        <taxon>Caryophanaceae</taxon>
        <taxon>Jeotgalibacillus</taxon>
    </lineage>
</organism>
<dbReference type="AlphaFoldDB" id="A0A0C2VXF4"/>
<gene>
    <name evidence="1" type="ORF">KR50_11310</name>
</gene>
<sequence>MQRYVKLAEMNAAHMLITMIIAAAVQKHASNVLRHVKE</sequence>
<dbReference type="PATRIC" id="fig|220754.4.peg.1152"/>
<reference evidence="1 2" key="1">
    <citation type="submission" date="2015-01" db="EMBL/GenBank/DDBJ databases">
        <title>Jeotgalibacillus campisalis genome sequencing.</title>
        <authorList>
            <person name="Goh K.M."/>
            <person name="Chan K.-G."/>
            <person name="Yaakop A.S."/>
            <person name="Ee R."/>
            <person name="Gan H.M."/>
            <person name="Chan C.S."/>
        </authorList>
    </citation>
    <scope>NUCLEOTIDE SEQUENCE [LARGE SCALE GENOMIC DNA]</scope>
    <source>
        <strain evidence="1 2">SF-57</strain>
    </source>
</reference>